<evidence type="ECO:0000313" key="1">
    <source>
        <dbReference type="EMBL" id="RIW12556.1"/>
    </source>
</evidence>
<dbReference type="InterPro" id="IPR011990">
    <property type="entry name" value="TPR-like_helical_dom_sf"/>
</dbReference>
<dbReference type="EMBL" id="QXML01000013">
    <property type="protein sequence ID" value="RIW12556.1"/>
    <property type="molecule type" value="Genomic_DNA"/>
</dbReference>
<dbReference type="SUPFAM" id="SSF48452">
    <property type="entry name" value="TPR-like"/>
    <property type="match status" value="1"/>
</dbReference>
<protein>
    <recommendedName>
        <fullName evidence="3">Tetratricopeptide repeat protein</fullName>
    </recommendedName>
</protein>
<keyword evidence="2" id="KW-1185">Reference proteome</keyword>
<dbReference type="AlphaFoldDB" id="A0A418PMT2"/>
<dbReference type="RefSeq" id="WP_119479405.1">
    <property type="nucleotide sequence ID" value="NZ_QXML01000013.1"/>
</dbReference>
<evidence type="ECO:0000313" key="2">
    <source>
        <dbReference type="Proteomes" id="UP000283522"/>
    </source>
</evidence>
<dbReference type="Gene3D" id="1.25.40.10">
    <property type="entry name" value="Tetratricopeptide repeat domain"/>
    <property type="match status" value="1"/>
</dbReference>
<comment type="caution">
    <text evidence="1">The sequence shown here is derived from an EMBL/GenBank/DDBJ whole genome shotgun (WGS) entry which is preliminary data.</text>
</comment>
<dbReference type="OrthoDB" id="822850at2"/>
<organism evidence="1 2">
    <name type="scientific">Algoriphagus lacus</name>
    <dbReference type="NCBI Taxonomy" id="2056311"/>
    <lineage>
        <taxon>Bacteria</taxon>
        <taxon>Pseudomonadati</taxon>
        <taxon>Bacteroidota</taxon>
        <taxon>Cytophagia</taxon>
        <taxon>Cytophagales</taxon>
        <taxon>Cyclobacteriaceae</taxon>
        <taxon>Algoriphagus</taxon>
    </lineage>
</organism>
<name>A0A418PMT2_9BACT</name>
<reference evidence="1 2" key="1">
    <citation type="submission" date="2018-09" db="EMBL/GenBank/DDBJ databases">
        <authorList>
            <person name="Wang X."/>
            <person name="Du Z."/>
        </authorList>
    </citation>
    <scope>NUCLEOTIDE SEQUENCE [LARGE SCALE GENOMIC DNA]</scope>
    <source>
        <strain evidence="1 2">N3</strain>
    </source>
</reference>
<dbReference type="Proteomes" id="UP000283522">
    <property type="component" value="Unassembled WGS sequence"/>
</dbReference>
<accession>A0A418PMT2</accession>
<gene>
    <name evidence="1" type="ORF">D0X99_18770</name>
</gene>
<proteinExistence type="predicted"/>
<sequence>MNLLLSLVFSLSLFLSPQRNEPFHYGTKSPEALANYLKGWEQILDRGEWTLAEASFRKAVDLDSSFLLGWSQVGRISKNPEERARIFTRLSAQKSEIGSWEKKLLEVYLGSLELIDSKDRGLTITPEQVRNFYQVSERNFSDFLKVFPDETYVQSEYIEVIHGIYGPEAGLDSLKKQTSSGKKLNPFLISYTAQMQAEKKEFELAFQTTSQLEKMLNDSSLPIIWFTYAFIQFERGDFAEAEKLLDQTLRLDGNHTLAQRLKKRVEEKMKGF</sequence>
<evidence type="ECO:0008006" key="3">
    <source>
        <dbReference type="Google" id="ProtNLM"/>
    </source>
</evidence>